<keyword evidence="1 3" id="KW-0210">Decarboxylase</keyword>
<reference evidence="6" key="1">
    <citation type="submission" date="2021-01" db="EMBL/GenBank/DDBJ databases">
        <title>Deciphering the adaptive evolutionary patterns associated with biogeogrpahic diversity in the finger millet blast pathogen Magnaporthe oryzae in Eastern Africa.</title>
        <authorList>
            <person name="Onyema G."/>
            <person name="Shittu T.A."/>
            <person name="Dodsworth S."/>
            <person name="Devilliers S."/>
            <person name="Muthumeenakshi S."/>
            <person name="Sreenivasaprasad S."/>
        </authorList>
    </citation>
    <scope>NUCLEOTIDE SEQUENCE</scope>
    <source>
        <strain evidence="6">D15/s37</strain>
    </source>
</reference>
<dbReference type="Proteomes" id="UP001059893">
    <property type="component" value="Unassembled WGS sequence"/>
</dbReference>
<dbReference type="PANTHER" id="PTHR21240">
    <property type="entry name" value="2-AMINO-3-CARBOXYLMUCONATE-6-SEMIALDEHYDE DECARBOXYLASE"/>
    <property type="match status" value="1"/>
</dbReference>
<dbReference type="PANTHER" id="PTHR21240:SF30">
    <property type="entry name" value="AMIDOHYDROLASE-RELATED DOMAIN-CONTAINING PROTEIN-RELATED"/>
    <property type="match status" value="1"/>
</dbReference>
<evidence type="ECO:0000256" key="2">
    <source>
        <dbReference type="ARBA" id="ARBA00023239"/>
    </source>
</evidence>
<keyword evidence="2 3" id="KW-0456">Lyase</keyword>
<evidence type="ECO:0000256" key="4">
    <source>
        <dbReference type="SAM" id="SignalP"/>
    </source>
</evidence>
<dbReference type="InterPro" id="IPR032465">
    <property type="entry name" value="ACMSD"/>
</dbReference>
<dbReference type="InterPro" id="IPR032466">
    <property type="entry name" value="Metal_Hydrolase"/>
</dbReference>
<name>A0ABQ8N947_PYRGI</name>
<evidence type="ECO:0000256" key="1">
    <source>
        <dbReference type="ARBA" id="ARBA00022793"/>
    </source>
</evidence>
<sequence>MGNMASLRKLLLLALVTKLAAGIALPDTYEDAAYEDAAYDSICPTDDDGDDDISFITLEEHWLAPSFQELYLENIATELQGVRSRIPRLVEVGPERIAAMDEGNVAIQVVSHVATSQKAMRLTEDVRAANDALHARVVDPANDGRFRGFCALPMAFPAEAAAELRRCVAELGFVGALVDAHFVGDRGAPNGATTRTGSENSTEAPDGGDGYYFYDSPAYDVLWAALVELNVPIYLHPCYPPQDEMLKTGGLYASSLPGTNESSVLSDSDAVRLGTSTWGWHSNAGLSFLKLFGAGVFDRHPQLQVVLGHMGELVPYYLGRVASRLQRAGETSTGRNVTDVYANNVYVTFGGYFSLAAMYTLLEVTNATRVMHSVDYPFGNNTQGKEFMESLRESGLVTENEYRDIAFRNAKRLLKI</sequence>
<dbReference type="InterPro" id="IPR006680">
    <property type="entry name" value="Amidohydro-rel"/>
</dbReference>
<organism evidence="6 7">
    <name type="scientific">Pyricularia grisea</name>
    <name type="common">Crabgrass-specific blast fungus</name>
    <name type="synonym">Magnaporthe grisea</name>
    <dbReference type="NCBI Taxonomy" id="148305"/>
    <lineage>
        <taxon>Eukaryota</taxon>
        <taxon>Fungi</taxon>
        <taxon>Dikarya</taxon>
        <taxon>Ascomycota</taxon>
        <taxon>Pezizomycotina</taxon>
        <taxon>Sordariomycetes</taxon>
        <taxon>Sordariomycetidae</taxon>
        <taxon>Magnaporthales</taxon>
        <taxon>Pyriculariaceae</taxon>
        <taxon>Pyricularia</taxon>
    </lineage>
</organism>
<evidence type="ECO:0000313" key="7">
    <source>
        <dbReference type="Proteomes" id="UP001059893"/>
    </source>
</evidence>
<dbReference type="EMBL" id="JABSND010000250">
    <property type="protein sequence ID" value="KAI6293315.1"/>
    <property type="molecule type" value="Genomic_DNA"/>
</dbReference>
<comment type="similarity">
    <text evidence="3">Belongs to the metallo-dependent hydrolases superfamily.</text>
</comment>
<dbReference type="Pfam" id="PF04909">
    <property type="entry name" value="Amidohydro_2"/>
    <property type="match status" value="1"/>
</dbReference>
<accession>A0ABQ8N947</accession>
<feature type="chain" id="PRO_5045046778" description="Amidohydrolase-related domain-containing protein" evidence="4">
    <location>
        <begin position="23"/>
        <end position="416"/>
    </location>
</feature>
<proteinExistence type="inferred from homology"/>
<keyword evidence="7" id="KW-1185">Reference proteome</keyword>
<evidence type="ECO:0000256" key="3">
    <source>
        <dbReference type="RuleBase" id="RU366045"/>
    </source>
</evidence>
<evidence type="ECO:0000313" key="6">
    <source>
        <dbReference type="EMBL" id="KAI6293315.1"/>
    </source>
</evidence>
<gene>
    <name evidence="6" type="ORF">MCOR33_009226</name>
</gene>
<comment type="caution">
    <text evidence="6">The sequence shown here is derived from an EMBL/GenBank/DDBJ whole genome shotgun (WGS) entry which is preliminary data.</text>
</comment>
<evidence type="ECO:0000259" key="5">
    <source>
        <dbReference type="Pfam" id="PF04909"/>
    </source>
</evidence>
<keyword evidence="4" id="KW-0732">Signal</keyword>
<dbReference type="Gene3D" id="3.20.20.140">
    <property type="entry name" value="Metal-dependent hydrolases"/>
    <property type="match status" value="1"/>
</dbReference>
<feature type="domain" description="Amidohydrolase-related" evidence="5">
    <location>
        <begin position="106"/>
        <end position="415"/>
    </location>
</feature>
<feature type="signal peptide" evidence="4">
    <location>
        <begin position="1"/>
        <end position="22"/>
    </location>
</feature>
<protein>
    <recommendedName>
        <fullName evidence="5">Amidohydrolase-related domain-containing protein</fullName>
    </recommendedName>
</protein>
<dbReference type="SUPFAM" id="SSF51556">
    <property type="entry name" value="Metallo-dependent hydrolases"/>
    <property type="match status" value="1"/>
</dbReference>